<dbReference type="InterPro" id="IPR050289">
    <property type="entry name" value="TorD/DmsD_chaperones"/>
</dbReference>
<dbReference type="STRING" id="321763.SAMN04488692_1355"/>
<name>A0A1G9T757_9FIRM</name>
<dbReference type="AlphaFoldDB" id="A0A1G9T757"/>
<accession>A0A1G9T757</accession>
<dbReference type="RefSeq" id="WP_159429948.1">
    <property type="nucleotide sequence ID" value="NZ_FNGO01000035.1"/>
</dbReference>
<dbReference type="InterPro" id="IPR020945">
    <property type="entry name" value="DMSO/NO3_reduct_chaperone"/>
</dbReference>
<dbReference type="Proteomes" id="UP000199476">
    <property type="component" value="Unassembled WGS sequence"/>
</dbReference>
<evidence type="ECO:0000313" key="2">
    <source>
        <dbReference type="EMBL" id="SDM43452.1"/>
    </source>
</evidence>
<organism evidence="2 3">
    <name type="scientific">Halarsenatibacter silvermanii</name>
    <dbReference type="NCBI Taxonomy" id="321763"/>
    <lineage>
        <taxon>Bacteria</taxon>
        <taxon>Bacillati</taxon>
        <taxon>Bacillota</taxon>
        <taxon>Clostridia</taxon>
        <taxon>Halanaerobiales</taxon>
        <taxon>Halarsenatibacteraceae</taxon>
        <taxon>Halarsenatibacter</taxon>
    </lineage>
</organism>
<evidence type="ECO:0000256" key="1">
    <source>
        <dbReference type="ARBA" id="ARBA00023186"/>
    </source>
</evidence>
<dbReference type="SUPFAM" id="SSF89155">
    <property type="entry name" value="TorD-like"/>
    <property type="match status" value="1"/>
</dbReference>
<gene>
    <name evidence="2" type="ORF">SAMN04488692_1355</name>
</gene>
<protein>
    <submittedName>
        <fullName evidence="2">Nitrate reductase delta subunit</fullName>
    </submittedName>
</protein>
<evidence type="ECO:0000313" key="3">
    <source>
        <dbReference type="Proteomes" id="UP000199476"/>
    </source>
</evidence>
<keyword evidence="3" id="KW-1185">Reference proteome</keyword>
<dbReference type="EMBL" id="FNGO01000035">
    <property type="protein sequence ID" value="SDM43452.1"/>
    <property type="molecule type" value="Genomic_DNA"/>
</dbReference>
<keyword evidence="1" id="KW-0143">Chaperone</keyword>
<dbReference type="PANTHER" id="PTHR34227:SF1">
    <property type="entry name" value="DIMETHYL SULFOXIDE REDUCTASE CHAPERONE-RELATED"/>
    <property type="match status" value="1"/>
</dbReference>
<dbReference type="Pfam" id="PF02613">
    <property type="entry name" value="Nitrate_red_del"/>
    <property type="match status" value="1"/>
</dbReference>
<dbReference type="PANTHER" id="PTHR34227">
    <property type="entry name" value="CHAPERONE PROTEIN YCDY"/>
    <property type="match status" value="1"/>
</dbReference>
<dbReference type="OrthoDB" id="1808217at2"/>
<sequence>MRRKIYILFSHLIYRPDSELREELVESRHLDLFNEYDQFADAPEVPESWRPENIPEVEEWDELWEEELNYNNPKINLIESVYKPWTVDESCQMPFADEKGFLMGDWAHHMLHLYEQLDFELPESFSHCPDHLMLELEFMSLLIEEVSRQHQHQFLNQHLDWIDDLLEEAQNEDLAGFYIDLIKWLLEFIRAEKEYLAAKSSTA</sequence>
<proteinExistence type="predicted"/>
<dbReference type="Gene3D" id="1.10.3480.10">
    <property type="entry name" value="TorD-like"/>
    <property type="match status" value="1"/>
</dbReference>
<dbReference type="InterPro" id="IPR036411">
    <property type="entry name" value="TorD-like_sf"/>
</dbReference>
<reference evidence="2 3" key="1">
    <citation type="submission" date="2016-10" db="EMBL/GenBank/DDBJ databases">
        <authorList>
            <person name="de Groot N.N."/>
        </authorList>
    </citation>
    <scope>NUCLEOTIDE SEQUENCE [LARGE SCALE GENOMIC DNA]</scope>
    <source>
        <strain evidence="2 3">SLAS-1</strain>
    </source>
</reference>